<keyword evidence="3" id="KW-1185">Reference proteome</keyword>
<dbReference type="RefSeq" id="WP_142090837.1">
    <property type="nucleotide sequence ID" value="NZ_CP035485.1"/>
</dbReference>
<dbReference type="PANTHER" id="PTHR36849:SF1">
    <property type="entry name" value="CYTOPLASMIC PROTEIN"/>
    <property type="match status" value="1"/>
</dbReference>
<dbReference type="EMBL" id="CP035485">
    <property type="protein sequence ID" value="QDI92328.1"/>
    <property type="molecule type" value="Genomic_DNA"/>
</dbReference>
<keyword evidence="1" id="KW-0175">Coiled coil</keyword>
<proteinExistence type="predicted"/>
<dbReference type="OrthoDB" id="9790745at2"/>
<evidence type="ECO:0000256" key="1">
    <source>
        <dbReference type="SAM" id="Coils"/>
    </source>
</evidence>
<organism evidence="2 3">
    <name type="scientific">Salicibibacter halophilus</name>
    <dbReference type="NCBI Taxonomy" id="2502791"/>
    <lineage>
        <taxon>Bacteria</taxon>
        <taxon>Bacillati</taxon>
        <taxon>Bacillota</taxon>
        <taxon>Bacilli</taxon>
        <taxon>Bacillales</taxon>
        <taxon>Bacillaceae</taxon>
        <taxon>Salicibibacter</taxon>
    </lineage>
</organism>
<dbReference type="AlphaFoldDB" id="A0A514LKD9"/>
<dbReference type="KEGG" id="sale:EPH95_14950"/>
<reference evidence="3" key="1">
    <citation type="submission" date="2019-01" db="EMBL/GenBank/DDBJ databases">
        <title>Genomic analysis of Salicibibacter sp. NKC3-5.</title>
        <authorList>
            <person name="Oh Y.J."/>
        </authorList>
    </citation>
    <scope>NUCLEOTIDE SEQUENCE [LARGE SCALE GENOMIC DNA]</scope>
    <source>
        <strain evidence="3">NKC3-5</strain>
    </source>
</reference>
<feature type="coiled-coil region" evidence="1">
    <location>
        <begin position="65"/>
        <end position="95"/>
    </location>
</feature>
<dbReference type="Pfam" id="PF22752">
    <property type="entry name" value="DUF488-N3i"/>
    <property type="match status" value="1"/>
</dbReference>
<gene>
    <name evidence="2" type="ORF">EPH95_14950</name>
</gene>
<name>A0A514LKD9_9BACI</name>
<dbReference type="InterPro" id="IPR052552">
    <property type="entry name" value="YeaO-like"/>
</dbReference>
<sequence length="120" mass="14361">MPIAIKRIYQTAEKPDGSRVLIDRVWPRGLSKEKAHIDEWVKEVGPSKDLRQWFQHDPDKFQRFKEKYKKELQENEEQHEALQRLKTLARAHEKNITLVFAAKEETYNHAQVLKEILDQQ</sequence>
<dbReference type="PANTHER" id="PTHR36849">
    <property type="entry name" value="CYTOPLASMIC PROTEIN-RELATED"/>
    <property type="match status" value="1"/>
</dbReference>
<evidence type="ECO:0000313" key="2">
    <source>
        <dbReference type="EMBL" id="QDI92328.1"/>
    </source>
</evidence>
<accession>A0A514LKD9</accession>
<protein>
    <submittedName>
        <fullName evidence="2">DUF488 family protein</fullName>
    </submittedName>
</protein>
<dbReference type="Proteomes" id="UP000319756">
    <property type="component" value="Chromosome"/>
</dbReference>
<evidence type="ECO:0000313" key="3">
    <source>
        <dbReference type="Proteomes" id="UP000319756"/>
    </source>
</evidence>